<dbReference type="AlphaFoldDB" id="A0A831QSH2"/>
<sequence length="67" mass="7655">MGLKDMVGKGFYMRTDEWWGGQESHLEMGLTPYALKMGFKQMYYTLGGKIPHWGLAMSELIADHTLV</sequence>
<accession>A0A831QSH2</accession>
<protein>
    <submittedName>
        <fullName evidence="1">Uncharacterized protein</fullName>
    </submittedName>
</protein>
<organism evidence="1">
    <name type="scientific">Pricia antarctica</name>
    <dbReference type="NCBI Taxonomy" id="641691"/>
    <lineage>
        <taxon>Bacteria</taxon>
        <taxon>Pseudomonadati</taxon>
        <taxon>Bacteroidota</taxon>
        <taxon>Flavobacteriia</taxon>
        <taxon>Flavobacteriales</taxon>
        <taxon>Flavobacteriaceae</taxon>
        <taxon>Pricia</taxon>
    </lineage>
</organism>
<name>A0A831QSH2_9FLAO</name>
<reference evidence="1" key="1">
    <citation type="journal article" date="2020" name="mSystems">
        <title>Genome- and Community-Level Interaction Insights into Carbon Utilization and Element Cycling Functions of Hydrothermarchaeota in Hydrothermal Sediment.</title>
        <authorList>
            <person name="Zhou Z."/>
            <person name="Liu Y."/>
            <person name="Xu W."/>
            <person name="Pan J."/>
            <person name="Luo Z.H."/>
            <person name="Li M."/>
        </authorList>
    </citation>
    <scope>NUCLEOTIDE SEQUENCE [LARGE SCALE GENOMIC DNA]</scope>
    <source>
        <strain evidence="1">HyVt-345</strain>
    </source>
</reference>
<dbReference type="EMBL" id="DRGL01000051">
    <property type="protein sequence ID" value="HEA22017.1"/>
    <property type="molecule type" value="Genomic_DNA"/>
</dbReference>
<evidence type="ECO:0000313" key="1">
    <source>
        <dbReference type="EMBL" id="HEA22017.1"/>
    </source>
</evidence>
<proteinExistence type="predicted"/>
<dbReference type="Proteomes" id="UP000886191">
    <property type="component" value="Unassembled WGS sequence"/>
</dbReference>
<comment type="caution">
    <text evidence="1">The sequence shown here is derived from an EMBL/GenBank/DDBJ whole genome shotgun (WGS) entry which is preliminary data.</text>
</comment>
<gene>
    <name evidence="1" type="ORF">ENH87_14015</name>
</gene>